<evidence type="ECO:0000313" key="5">
    <source>
        <dbReference type="Proteomes" id="UP001224412"/>
    </source>
</evidence>
<reference evidence="4" key="1">
    <citation type="submission" date="2023-05" db="EMBL/GenBank/DDBJ databases">
        <title>Metabolic capabilities are highly conserved among human nasal-associated Corynebacterium species in pangenomic analyses.</title>
        <authorList>
            <person name="Tran T.H."/>
            <person name="Roberts A.Q."/>
            <person name="Escapa I.F."/>
            <person name="Gao W."/>
            <person name="Conlan S."/>
            <person name="Kong H."/>
            <person name="Segre J.A."/>
            <person name="Kelly M.S."/>
            <person name="Lemon K.P."/>
        </authorList>
    </citation>
    <scope>NUCLEOTIDE SEQUENCE</scope>
    <source>
        <strain evidence="4">KPL2773</strain>
    </source>
</reference>
<dbReference type="Proteomes" id="UP001224412">
    <property type="component" value="Unassembled WGS sequence"/>
</dbReference>
<gene>
    <name evidence="4" type="ORF">QPX42_06295</name>
</gene>
<dbReference type="AlphaFoldDB" id="A0AAP4F8B8"/>
<feature type="domain" description="Htaa" evidence="3">
    <location>
        <begin position="62"/>
        <end position="240"/>
    </location>
</feature>
<organism evidence="4 5">
    <name type="scientific">Corynebacterium pseudodiphtheriticum</name>
    <dbReference type="NCBI Taxonomy" id="37637"/>
    <lineage>
        <taxon>Bacteria</taxon>
        <taxon>Bacillati</taxon>
        <taxon>Actinomycetota</taxon>
        <taxon>Actinomycetes</taxon>
        <taxon>Mycobacteriales</taxon>
        <taxon>Corynebacteriaceae</taxon>
        <taxon>Corynebacterium</taxon>
    </lineage>
</organism>
<comment type="caution">
    <text evidence="4">The sequence shown here is derived from an EMBL/GenBank/DDBJ whole genome shotgun (WGS) entry which is preliminary data.</text>
</comment>
<proteinExistence type="predicted"/>
<name>A0AAP4F8B8_9CORY</name>
<protein>
    <submittedName>
        <fullName evidence="4">HtaA domain-containing protein</fullName>
    </submittedName>
</protein>
<keyword evidence="2" id="KW-0732">Signal</keyword>
<accession>A0AAP4F8B8</accession>
<evidence type="ECO:0000256" key="1">
    <source>
        <dbReference type="SAM" id="MobiDB-lite"/>
    </source>
</evidence>
<feature type="signal peptide" evidence="2">
    <location>
        <begin position="1"/>
        <end position="31"/>
    </location>
</feature>
<evidence type="ECO:0000313" key="4">
    <source>
        <dbReference type="EMBL" id="MDK4307152.1"/>
    </source>
</evidence>
<evidence type="ECO:0000259" key="3">
    <source>
        <dbReference type="Pfam" id="PF04213"/>
    </source>
</evidence>
<feature type="compositionally biased region" description="Basic and acidic residues" evidence="1">
    <location>
        <begin position="663"/>
        <end position="680"/>
    </location>
</feature>
<dbReference type="EMBL" id="JASNVH010000008">
    <property type="protein sequence ID" value="MDK4307152.1"/>
    <property type="molecule type" value="Genomic_DNA"/>
</dbReference>
<sequence>MAAKKSRRISSVGIALGLFSLVPALTPIAGAQTGQPAIGAEQAQNVATENGATENMVPENGKGSLNWALRDSFLRYSLGATNVGDGATKIYSNGTTTPSSQSDTVEQYYKFNLKNASFEDATHITRAEFEGSIEYFKYCEGKPAQRGNCSLELTIKDPTIVLSPEGSYVEADVRSKQYPSGEIFEKEDAKIANAWTKTAKFEEKDGKVSWEGINTSLTEDGVRTFSNFYDLGGPLAPLSFEYEGKGARPGNDSAPLTIGGSFRSNQVVGNDTMIGLQDYVALATRVSSADKAVVELIDPATMQAIGAPLETPLVYNQALLFTKGAGNRIYWVEGQTLKSATASAQGWSASEVVAEGIGVEPAGIAYDAANDRVGIIARGTNDNDSTLTWVTASGEKTTATLTAPQDVVKAHDEELFLYGKGYNRNLYGEVGITALPTSMSVMPDGNVLYLPAVAVDRESGGSYRVPPVLIQPNGEAKLAPGGTELGEKIGDSTYATEMATDGTNVAFYSRDSYNSGMQFFRYEGGELKPQSERGLVGDLKKISEVAFVGDKALVTNEASSNLSWVDPVTKQITDSITLPNQKGTADHHRNLLQWKDNLFAYSIETNNETYLENAVILRLDSTDPQVGDHTDQVEPPAPAEPEKPETPENPQKPGAEAEGQTGAEDKKPAEPSKPSEEAKPAGEQATEAKPGEDSAAESTTEPEQKEKPADSKKSKDDKKSQSIWERISGLFSNGLEKIAKFFNWLFSLPRVWFSS</sequence>
<dbReference type="Pfam" id="PF04213">
    <property type="entry name" value="HtaA"/>
    <property type="match status" value="1"/>
</dbReference>
<dbReference type="RefSeq" id="WP_284589196.1">
    <property type="nucleotide sequence ID" value="NZ_JASNUC010000013.1"/>
</dbReference>
<feature type="compositionally biased region" description="Basic and acidic residues" evidence="1">
    <location>
        <begin position="702"/>
        <end position="720"/>
    </location>
</feature>
<evidence type="ECO:0000256" key="2">
    <source>
        <dbReference type="SAM" id="SignalP"/>
    </source>
</evidence>
<dbReference type="SUPFAM" id="SSF63825">
    <property type="entry name" value="YWTD domain"/>
    <property type="match status" value="1"/>
</dbReference>
<dbReference type="InterPro" id="IPR007331">
    <property type="entry name" value="Htaa"/>
</dbReference>
<feature type="region of interest" description="Disordered" evidence="1">
    <location>
        <begin position="623"/>
        <end position="722"/>
    </location>
</feature>
<feature type="chain" id="PRO_5042989067" evidence="2">
    <location>
        <begin position="32"/>
        <end position="755"/>
    </location>
</feature>